<dbReference type="RefSeq" id="WP_090244237.1">
    <property type="nucleotide sequence ID" value="NZ_FNOU01000006.1"/>
</dbReference>
<dbReference type="GO" id="GO:0009318">
    <property type="term" value="C:exodeoxyribonuclease VII complex"/>
    <property type="evidence" value="ECO:0007669"/>
    <property type="project" value="UniProtKB-UniRule"/>
</dbReference>
<comment type="subcellular location">
    <subcellularLocation>
        <location evidence="6">Cytoplasm</location>
    </subcellularLocation>
</comment>
<comment type="similarity">
    <text evidence="1 6">Belongs to the XseB family.</text>
</comment>
<dbReference type="Gene3D" id="1.10.287.1040">
    <property type="entry name" value="Exonuclease VII, small subunit"/>
    <property type="match status" value="1"/>
</dbReference>
<evidence type="ECO:0000256" key="3">
    <source>
        <dbReference type="ARBA" id="ARBA00022722"/>
    </source>
</evidence>
<evidence type="ECO:0000313" key="8">
    <source>
        <dbReference type="Proteomes" id="UP000199652"/>
    </source>
</evidence>
<protein>
    <recommendedName>
        <fullName evidence="6">Exodeoxyribonuclease 7 small subunit</fullName>
        <ecNumber evidence="6">3.1.11.6</ecNumber>
    </recommendedName>
    <alternativeName>
        <fullName evidence="6">Exodeoxyribonuclease VII small subunit</fullName>
        <shortName evidence="6">Exonuclease VII small subunit</shortName>
    </alternativeName>
</protein>
<dbReference type="PANTHER" id="PTHR34137">
    <property type="entry name" value="EXODEOXYRIBONUCLEASE 7 SMALL SUBUNIT"/>
    <property type="match status" value="1"/>
</dbReference>
<keyword evidence="3 6" id="KW-0540">Nuclease</keyword>
<comment type="subunit">
    <text evidence="6">Heterooligomer composed of large and small subunits.</text>
</comment>
<dbReference type="EMBL" id="FNOU01000006">
    <property type="protein sequence ID" value="SDX73856.1"/>
    <property type="molecule type" value="Genomic_DNA"/>
</dbReference>
<dbReference type="Proteomes" id="UP000199652">
    <property type="component" value="Unassembled WGS sequence"/>
</dbReference>
<name>A0A1H3E590_EUBBA</name>
<dbReference type="PANTHER" id="PTHR34137:SF1">
    <property type="entry name" value="EXODEOXYRIBONUCLEASE 7 SMALL SUBUNIT"/>
    <property type="match status" value="1"/>
</dbReference>
<dbReference type="SUPFAM" id="SSF116842">
    <property type="entry name" value="XseB-like"/>
    <property type="match status" value="1"/>
</dbReference>
<dbReference type="GO" id="GO:0008855">
    <property type="term" value="F:exodeoxyribonuclease VII activity"/>
    <property type="evidence" value="ECO:0007669"/>
    <property type="project" value="UniProtKB-UniRule"/>
</dbReference>
<dbReference type="GO" id="GO:0005829">
    <property type="term" value="C:cytosol"/>
    <property type="evidence" value="ECO:0007669"/>
    <property type="project" value="TreeGrafter"/>
</dbReference>
<dbReference type="EC" id="3.1.11.6" evidence="6"/>
<evidence type="ECO:0000256" key="5">
    <source>
        <dbReference type="ARBA" id="ARBA00022839"/>
    </source>
</evidence>
<gene>
    <name evidence="6" type="primary">xseB</name>
    <name evidence="7" type="ORF">SAMN04488579_106110</name>
</gene>
<keyword evidence="4 6" id="KW-0378">Hydrolase</keyword>
<comment type="function">
    <text evidence="6">Bidirectionally degrades single-stranded DNA into large acid-insoluble oligonucleotides, which are then degraded further into small acid-soluble oligonucleotides.</text>
</comment>
<evidence type="ECO:0000256" key="2">
    <source>
        <dbReference type="ARBA" id="ARBA00022490"/>
    </source>
</evidence>
<keyword evidence="5 6" id="KW-0269">Exonuclease</keyword>
<proteinExistence type="inferred from homology"/>
<dbReference type="NCBIfam" id="TIGR01280">
    <property type="entry name" value="xseB"/>
    <property type="match status" value="1"/>
</dbReference>
<dbReference type="AlphaFoldDB" id="A0A1H3E590"/>
<reference evidence="8" key="1">
    <citation type="submission" date="2016-10" db="EMBL/GenBank/DDBJ databases">
        <authorList>
            <person name="Varghese N."/>
            <person name="Submissions S."/>
        </authorList>
    </citation>
    <scope>NUCLEOTIDE SEQUENCE [LARGE SCALE GENOMIC DNA]</scope>
    <source>
        <strain evidence="8">VPI 5359</strain>
    </source>
</reference>
<dbReference type="HAMAP" id="MF_00337">
    <property type="entry name" value="Exonuc_7_S"/>
    <property type="match status" value="1"/>
</dbReference>
<dbReference type="GO" id="GO:0006308">
    <property type="term" value="P:DNA catabolic process"/>
    <property type="evidence" value="ECO:0007669"/>
    <property type="project" value="UniProtKB-UniRule"/>
</dbReference>
<evidence type="ECO:0000256" key="1">
    <source>
        <dbReference type="ARBA" id="ARBA00009998"/>
    </source>
</evidence>
<organism evidence="7 8">
    <name type="scientific">Eubacterium barkeri</name>
    <name type="common">Clostridium barkeri</name>
    <dbReference type="NCBI Taxonomy" id="1528"/>
    <lineage>
        <taxon>Bacteria</taxon>
        <taxon>Bacillati</taxon>
        <taxon>Bacillota</taxon>
        <taxon>Clostridia</taxon>
        <taxon>Eubacteriales</taxon>
        <taxon>Eubacteriaceae</taxon>
        <taxon>Eubacterium</taxon>
    </lineage>
</organism>
<comment type="catalytic activity">
    <reaction evidence="6">
        <text>Exonucleolytic cleavage in either 5'- to 3'- or 3'- to 5'-direction to yield nucleoside 5'-phosphates.</text>
        <dbReference type="EC" id="3.1.11.6"/>
    </reaction>
</comment>
<evidence type="ECO:0000313" key="7">
    <source>
        <dbReference type="EMBL" id="SDX73856.1"/>
    </source>
</evidence>
<dbReference type="STRING" id="1528.SAMN04488579_106110"/>
<dbReference type="Pfam" id="PF02609">
    <property type="entry name" value="Exonuc_VII_S"/>
    <property type="match status" value="1"/>
</dbReference>
<evidence type="ECO:0000256" key="6">
    <source>
        <dbReference type="HAMAP-Rule" id="MF_00337"/>
    </source>
</evidence>
<dbReference type="OrthoDB" id="9798666at2"/>
<accession>A0A1H3E590</accession>
<dbReference type="InterPro" id="IPR037004">
    <property type="entry name" value="Exonuc_VII_ssu_sf"/>
</dbReference>
<keyword evidence="2 6" id="KW-0963">Cytoplasm</keyword>
<evidence type="ECO:0000256" key="4">
    <source>
        <dbReference type="ARBA" id="ARBA00022801"/>
    </source>
</evidence>
<dbReference type="PIRSF" id="PIRSF006488">
    <property type="entry name" value="Exonuc_VII_S"/>
    <property type="match status" value="1"/>
</dbReference>
<keyword evidence="8" id="KW-1185">Reference proteome</keyword>
<sequence>MEKLTYQTKINRLEEITIALEQGDLALEESLASFEEGMALLKACEKELDAAGHQVMILTESDEEKPFMEEMKSNE</sequence>
<dbReference type="InterPro" id="IPR003761">
    <property type="entry name" value="Exonuc_VII_S"/>
</dbReference>